<dbReference type="AlphaFoldDB" id="A0A0F4LUA6"/>
<dbReference type="EMBL" id="JXLG01000005">
    <property type="protein sequence ID" value="KJY61116.1"/>
    <property type="molecule type" value="Genomic_DNA"/>
</dbReference>
<dbReference type="CDD" id="cd03786">
    <property type="entry name" value="GTB_UDP-GlcNAc_2-Epimerase"/>
    <property type="match status" value="1"/>
</dbReference>
<dbReference type="Gene3D" id="3.40.50.2000">
    <property type="entry name" value="Glycogen Phosphorylase B"/>
    <property type="match status" value="2"/>
</dbReference>
<keyword evidence="8" id="KW-1185">Reference proteome</keyword>
<dbReference type="PATRIC" id="fig|303541.3.peg.540"/>
<dbReference type="FunFam" id="3.40.50.2000:FF:000043">
    <property type="entry name" value="UDP-N-acetylglucosamine 2-epimerase"/>
    <property type="match status" value="1"/>
</dbReference>
<dbReference type="EC" id="5.1.3.14" evidence="3"/>
<evidence type="ECO:0000256" key="5">
    <source>
        <dbReference type="RuleBase" id="RU003513"/>
    </source>
</evidence>
<dbReference type="HOGENOM" id="CLU_041674_1_0_9"/>
<dbReference type="NCBIfam" id="TIGR00236">
    <property type="entry name" value="wecB"/>
    <property type="match status" value="1"/>
</dbReference>
<dbReference type="RefSeq" id="WP_046306389.1">
    <property type="nucleotide sequence ID" value="NZ_KQ034000.1"/>
</dbReference>
<protein>
    <recommendedName>
        <fullName evidence="3">UDP-N-acetylglucosamine 2-epimerase (non-hydrolyzing)</fullName>
        <ecNumber evidence="3">5.1.3.14</ecNumber>
    </recommendedName>
    <alternativeName>
        <fullName evidence="4">UDP-GlcNAc-2-epimerase</fullName>
    </alternativeName>
</protein>
<comment type="similarity">
    <text evidence="2 5">Belongs to the UDP-N-acetylglucosamine 2-epimerase family.</text>
</comment>
<evidence type="ECO:0000313" key="7">
    <source>
        <dbReference type="EMBL" id="KJY61116.1"/>
    </source>
</evidence>
<evidence type="ECO:0000256" key="4">
    <source>
        <dbReference type="ARBA" id="ARBA00079400"/>
    </source>
</evidence>
<dbReference type="STRING" id="303541.JF72_03930"/>
<dbReference type="InterPro" id="IPR029767">
    <property type="entry name" value="WecB-like"/>
</dbReference>
<dbReference type="Pfam" id="PF02350">
    <property type="entry name" value="Epimerase_2"/>
    <property type="match status" value="1"/>
</dbReference>
<gene>
    <name evidence="7" type="ORF">JF72_03930</name>
</gene>
<dbReference type="PANTHER" id="PTHR43174:SF2">
    <property type="entry name" value="UDP-N-ACETYLGLUCOSAMINE 2-EPIMERASE"/>
    <property type="match status" value="1"/>
</dbReference>
<comment type="caution">
    <text evidence="7">The sequence shown here is derived from an EMBL/GenBank/DDBJ whole genome shotgun (WGS) entry which is preliminary data.</text>
</comment>
<keyword evidence="1 5" id="KW-0413">Isomerase</keyword>
<dbReference type="SUPFAM" id="SSF53756">
    <property type="entry name" value="UDP-Glycosyltransferase/glycogen phosphorylase"/>
    <property type="match status" value="1"/>
</dbReference>
<sequence>MTKIKVMMVFGTRPEAIKMAPLVLKLKADERFDEVTVVTAQHREMLDQVLEIFNIKPDYDFNIMKKNQSLEGITSKVMLKLADVITEEQPDIVLVHGDTTTSFAASLASFYQQRPIGHVEAGLRTWNKYSPFPEEMNRQMTDDLADIYFAPTKMSKVNLLSEHHQAENIFITGNTAIDALQETVKDDYHHKVLDLIEPNHRVILVTMHRRENQGEPMRRVFKVMKEVVDSHDDVEIIYPVHMSPKVQEVAHEILGNDPRIHLIAPLDVVDFHNLAKRSYFIMTDSGGVQEEAPALNKPVLVLRDTTERPEGVKAGTLKLVGTQVDDVRAAMLQLLEDKSAYDQMANAKNPYGDGHASDRIMDAIAYYFSDKKGQRPKDFE</sequence>
<proteinExistence type="inferred from homology"/>
<dbReference type="Proteomes" id="UP000033682">
    <property type="component" value="Unassembled WGS sequence"/>
</dbReference>
<dbReference type="PANTHER" id="PTHR43174">
    <property type="entry name" value="UDP-N-ACETYLGLUCOSAMINE 2-EPIMERASE"/>
    <property type="match status" value="1"/>
</dbReference>
<evidence type="ECO:0000256" key="2">
    <source>
        <dbReference type="ARBA" id="ARBA00038209"/>
    </source>
</evidence>
<evidence type="ECO:0000259" key="6">
    <source>
        <dbReference type="Pfam" id="PF02350"/>
    </source>
</evidence>
<dbReference type="GO" id="GO:0008761">
    <property type="term" value="F:UDP-N-acetylglucosamine 2-epimerase activity"/>
    <property type="evidence" value="ECO:0007669"/>
    <property type="project" value="UniProtKB-EC"/>
</dbReference>
<evidence type="ECO:0000256" key="3">
    <source>
        <dbReference type="ARBA" id="ARBA00038858"/>
    </source>
</evidence>
<feature type="domain" description="UDP-N-acetylglucosamine 2-epimerase" evidence="6">
    <location>
        <begin position="25"/>
        <end position="364"/>
    </location>
</feature>
<name>A0A0F4LUA6_9LACO</name>
<accession>A0A0F4LUA6</accession>
<dbReference type="InterPro" id="IPR003331">
    <property type="entry name" value="UDP_GlcNAc_Epimerase_2_dom"/>
</dbReference>
<evidence type="ECO:0000256" key="1">
    <source>
        <dbReference type="ARBA" id="ARBA00023235"/>
    </source>
</evidence>
<organism evidence="7 8">
    <name type="scientific">Lactobacillus apis</name>
    <dbReference type="NCBI Taxonomy" id="303541"/>
    <lineage>
        <taxon>Bacteria</taxon>
        <taxon>Bacillati</taxon>
        <taxon>Bacillota</taxon>
        <taxon>Bacilli</taxon>
        <taxon>Lactobacillales</taxon>
        <taxon>Lactobacillaceae</taxon>
        <taxon>Lactobacillus</taxon>
    </lineage>
</organism>
<evidence type="ECO:0000313" key="8">
    <source>
        <dbReference type="Proteomes" id="UP000033682"/>
    </source>
</evidence>
<reference evidence="7 8" key="1">
    <citation type="submission" date="2015-01" db="EMBL/GenBank/DDBJ databases">
        <title>Comparative genomics of the lactic acid bacteria isolated from the honey bee gut.</title>
        <authorList>
            <person name="Ellegaard K.M."/>
            <person name="Tamarit D."/>
            <person name="Javelind E."/>
            <person name="Olofsson T."/>
            <person name="Andersson S.G."/>
            <person name="Vasquez A."/>
        </authorList>
    </citation>
    <scope>NUCLEOTIDE SEQUENCE [LARGE SCALE GENOMIC DNA]</scope>
    <source>
        <strain evidence="7 8">Hma11</strain>
    </source>
</reference>